<evidence type="ECO:0000313" key="2">
    <source>
        <dbReference type="EMBL" id="PVD30614.1"/>
    </source>
</evidence>
<feature type="region of interest" description="Disordered" evidence="1">
    <location>
        <begin position="1"/>
        <end position="146"/>
    </location>
</feature>
<feature type="compositionally biased region" description="Basic and acidic residues" evidence="1">
    <location>
        <begin position="308"/>
        <end position="331"/>
    </location>
</feature>
<dbReference type="AlphaFoldDB" id="A0A2T7PB15"/>
<feature type="compositionally biased region" description="Low complexity" evidence="1">
    <location>
        <begin position="1"/>
        <end position="11"/>
    </location>
</feature>
<feature type="compositionally biased region" description="Basic and acidic residues" evidence="1">
    <location>
        <begin position="73"/>
        <end position="94"/>
    </location>
</feature>
<dbReference type="OrthoDB" id="6159439at2759"/>
<organism evidence="2 3">
    <name type="scientific">Pomacea canaliculata</name>
    <name type="common">Golden apple snail</name>
    <dbReference type="NCBI Taxonomy" id="400727"/>
    <lineage>
        <taxon>Eukaryota</taxon>
        <taxon>Metazoa</taxon>
        <taxon>Spiralia</taxon>
        <taxon>Lophotrochozoa</taxon>
        <taxon>Mollusca</taxon>
        <taxon>Gastropoda</taxon>
        <taxon>Caenogastropoda</taxon>
        <taxon>Architaenioglossa</taxon>
        <taxon>Ampullarioidea</taxon>
        <taxon>Ampullariidae</taxon>
        <taxon>Pomacea</taxon>
    </lineage>
</organism>
<comment type="caution">
    <text evidence="2">The sequence shown here is derived from an EMBL/GenBank/DDBJ whole genome shotgun (WGS) entry which is preliminary data.</text>
</comment>
<dbReference type="EMBL" id="PZQS01000005">
    <property type="protein sequence ID" value="PVD30614.1"/>
    <property type="molecule type" value="Genomic_DNA"/>
</dbReference>
<evidence type="ECO:0000256" key="1">
    <source>
        <dbReference type="SAM" id="MobiDB-lite"/>
    </source>
</evidence>
<feature type="region of interest" description="Disordered" evidence="1">
    <location>
        <begin position="265"/>
        <end position="285"/>
    </location>
</feature>
<feature type="region of interest" description="Disordered" evidence="1">
    <location>
        <begin position="304"/>
        <end position="331"/>
    </location>
</feature>
<gene>
    <name evidence="2" type="ORF">C0Q70_09887</name>
</gene>
<feature type="region of interest" description="Disordered" evidence="1">
    <location>
        <begin position="159"/>
        <end position="189"/>
    </location>
</feature>
<feature type="compositionally biased region" description="Low complexity" evidence="1">
    <location>
        <begin position="117"/>
        <end position="128"/>
    </location>
</feature>
<feature type="compositionally biased region" description="Basic and acidic residues" evidence="1">
    <location>
        <begin position="46"/>
        <end position="64"/>
    </location>
</feature>
<protein>
    <submittedName>
        <fullName evidence="2">Uncharacterized protein</fullName>
    </submittedName>
</protein>
<accession>A0A2T7PB15</accession>
<proteinExistence type="predicted"/>
<feature type="compositionally biased region" description="Basic residues" evidence="1">
    <location>
        <begin position="166"/>
        <end position="180"/>
    </location>
</feature>
<feature type="compositionally biased region" description="Polar residues" evidence="1">
    <location>
        <begin position="95"/>
        <end position="109"/>
    </location>
</feature>
<evidence type="ECO:0000313" key="3">
    <source>
        <dbReference type="Proteomes" id="UP000245119"/>
    </source>
</evidence>
<reference evidence="2 3" key="1">
    <citation type="submission" date="2018-04" db="EMBL/GenBank/DDBJ databases">
        <title>The genome of golden apple snail Pomacea canaliculata provides insight into stress tolerance and invasive adaptation.</title>
        <authorList>
            <person name="Liu C."/>
            <person name="Liu B."/>
            <person name="Ren Y."/>
            <person name="Zhang Y."/>
            <person name="Wang H."/>
            <person name="Li S."/>
            <person name="Jiang F."/>
            <person name="Yin L."/>
            <person name="Zhang G."/>
            <person name="Qian W."/>
            <person name="Fan W."/>
        </authorList>
    </citation>
    <scope>NUCLEOTIDE SEQUENCE [LARGE SCALE GENOMIC DNA]</scope>
    <source>
        <strain evidence="2">SZHN2017</strain>
        <tissue evidence="2">Muscle</tissue>
    </source>
</reference>
<dbReference type="Proteomes" id="UP000245119">
    <property type="component" value="Linkage Group LG5"/>
</dbReference>
<sequence>MTAAAVVAASAPKRHGFSIESLIGRRDDSPGRRQNSSSSSGGVCRPFEERGLPDRERARDRDFSRGSVVSKEVPGDHGSRDGERRVADRAREGRSSSLSPRLGTASPSSTDDERSARVPSPAHSASPSGGLGLDKSLSPETENRFGPWSREDFKHLLVGSGAFGPHHGHHAGHHHHHQHAGHALAAAAAGGDHEGANLYQQPLRVCNRSLAAAMNTLMGPHQGLGALPVNPLLYSLQRDIAHHQSAHSLLAARYSGFMHPRYPTANPAQPPLCTETNPRDGDGVTANRKRVFLSTPSVLHNVPLQVVGERERSSERKSKNERKEDETTVIQ</sequence>
<keyword evidence="3" id="KW-1185">Reference proteome</keyword>
<name>A0A2T7PB15_POMCA</name>